<proteinExistence type="predicted"/>
<organism evidence="1 2">
    <name type="scientific">Panagrolaimus sp. JU765</name>
    <dbReference type="NCBI Taxonomy" id="591449"/>
    <lineage>
        <taxon>Eukaryota</taxon>
        <taxon>Metazoa</taxon>
        <taxon>Ecdysozoa</taxon>
        <taxon>Nematoda</taxon>
        <taxon>Chromadorea</taxon>
        <taxon>Rhabditida</taxon>
        <taxon>Tylenchina</taxon>
        <taxon>Panagrolaimomorpha</taxon>
        <taxon>Panagrolaimoidea</taxon>
        <taxon>Panagrolaimidae</taxon>
        <taxon>Panagrolaimus</taxon>
    </lineage>
</organism>
<evidence type="ECO:0000313" key="1">
    <source>
        <dbReference type="Proteomes" id="UP000887576"/>
    </source>
</evidence>
<protein>
    <submittedName>
        <fullName evidence="2">Rho-GAP domain-containing protein</fullName>
    </submittedName>
</protein>
<name>A0AC34RAF0_9BILA</name>
<evidence type="ECO:0000313" key="2">
    <source>
        <dbReference type="WBParaSite" id="JU765_v2.g5117.t1"/>
    </source>
</evidence>
<dbReference type="WBParaSite" id="JU765_v2.g5117.t1">
    <property type="protein sequence ID" value="JU765_v2.g5117.t1"/>
    <property type="gene ID" value="JU765_v2.g5117"/>
</dbReference>
<dbReference type="Proteomes" id="UP000887576">
    <property type="component" value="Unplaced"/>
</dbReference>
<accession>A0AC34RAF0</accession>
<reference evidence="2" key="1">
    <citation type="submission" date="2022-11" db="UniProtKB">
        <authorList>
            <consortium name="WormBaseParasite"/>
        </authorList>
    </citation>
    <scope>IDENTIFICATION</scope>
</reference>
<sequence length="130" mass="14718">MPAANMGALGYLMRHLQEIAEQSNVHHMTIENLATVFAPSIFRSQPSPDSKKKRTDSQENLLTEMKRMNELKVLIVQVMIENAEKIGVAKDIYKASRRPLDMKKKEKGLIASSVQRHAEGRPPIYECANE</sequence>